<dbReference type="InterPro" id="IPR047156">
    <property type="entry name" value="Teg/CotR/CapV-like"/>
</dbReference>
<evidence type="ECO:0000313" key="5">
    <source>
        <dbReference type="Proteomes" id="UP000028542"/>
    </source>
</evidence>
<dbReference type="Proteomes" id="UP000028542">
    <property type="component" value="Unassembled WGS sequence"/>
</dbReference>
<feature type="short sequence motif" description="DGA/G" evidence="2">
    <location>
        <begin position="168"/>
        <end position="170"/>
    </location>
</feature>
<dbReference type="STRING" id="318464.IO99_03260"/>
<dbReference type="eggNOG" id="COG3621">
    <property type="taxonomic scope" value="Bacteria"/>
</dbReference>
<evidence type="ECO:0000256" key="2">
    <source>
        <dbReference type="PROSITE-ProRule" id="PRU01161"/>
    </source>
</evidence>
<sequence length="302" mass="33935">MSTFRIIVFDGGGIRGALSTRILKRIYNKYPDILKYTHLFAGTSTGALIALALASGKDGNYVDNLYNYETVKSIFYPSHLNLFRPKFNNKNLREVILSVFTEDLTLGDLEKYVFIPSFNVKGFSSDNWQSVFFNNLSRGSTYTSKVVDVALASSAAPTYFPSYKNFIDGGVIVNNPTAASMISVMKLLKPKHSLSDFRILSIGTGSTLNQIKSDTSSWGALQWMLRPKCNVKTPLVSILLNDTPLEDLYCKELIGPNYFRINPILKYKISLDDYSKVPLLKNAVDNLDLSDTFNFIENHFLH</sequence>
<organism evidence="4 5">
    <name type="scientific">Clostridium sulfidigenes</name>
    <dbReference type="NCBI Taxonomy" id="318464"/>
    <lineage>
        <taxon>Bacteria</taxon>
        <taxon>Bacillati</taxon>
        <taxon>Bacillota</taxon>
        <taxon>Clostridia</taxon>
        <taxon>Eubacteriales</taxon>
        <taxon>Clostridiaceae</taxon>
        <taxon>Clostridium</taxon>
    </lineage>
</organism>
<keyword evidence="2" id="KW-0378">Hydrolase</keyword>
<dbReference type="AlphaFoldDB" id="A0A084JGS4"/>
<dbReference type="PANTHER" id="PTHR24138:SF10">
    <property type="entry name" value="PHOSPHOLIPASE A2"/>
    <property type="match status" value="1"/>
</dbReference>
<comment type="caution">
    <text evidence="4">The sequence shown here is derived from an EMBL/GenBank/DDBJ whole genome shotgun (WGS) entry which is preliminary data.</text>
</comment>
<feature type="short sequence motif" description="GXGXXG" evidence="2">
    <location>
        <begin position="11"/>
        <end position="16"/>
    </location>
</feature>
<dbReference type="PROSITE" id="PS51635">
    <property type="entry name" value="PNPLA"/>
    <property type="match status" value="1"/>
</dbReference>
<dbReference type="InterPro" id="IPR016035">
    <property type="entry name" value="Acyl_Trfase/lysoPLipase"/>
</dbReference>
<dbReference type="Gene3D" id="3.40.1090.10">
    <property type="entry name" value="Cytosolic phospholipase A2 catalytic domain"/>
    <property type="match status" value="1"/>
</dbReference>
<accession>A0A084JGS4</accession>
<dbReference type="PANTHER" id="PTHR24138">
    <property type="entry name" value="INTRACELLLAR PHOSPHOLIPASE A FAMILY"/>
    <property type="match status" value="1"/>
</dbReference>
<feature type="active site" description="Proton acceptor" evidence="2">
    <location>
        <position position="168"/>
    </location>
</feature>
<dbReference type="RefSeq" id="WP_035130151.1">
    <property type="nucleotide sequence ID" value="NZ_JPMD01000004.1"/>
</dbReference>
<keyword evidence="2" id="KW-0442">Lipid degradation</keyword>
<proteinExistence type="predicted"/>
<feature type="domain" description="PNPLA" evidence="3">
    <location>
        <begin position="7"/>
        <end position="181"/>
    </location>
</feature>
<reference evidence="4 5" key="1">
    <citation type="submission" date="2014-07" db="EMBL/GenBank/DDBJ databases">
        <title>Draft genome of Clostridium sulfidigenes 113A isolated from sediments associated with methane hydrate from Krishna Godavari basin.</title>
        <authorList>
            <person name="Honkalas V.S."/>
            <person name="Dabir A.P."/>
            <person name="Arora P."/>
            <person name="Dhakephalkar P.K."/>
        </authorList>
    </citation>
    <scope>NUCLEOTIDE SEQUENCE [LARGE SCALE GENOMIC DNA]</scope>
    <source>
        <strain evidence="4 5">113A</strain>
    </source>
</reference>
<evidence type="ECO:0000256" key="1">
    <source>
        <dbReference type="ARBA" id="ARBA00023098"/>
    </source>
</evidence>
<feature type="short sequence motif" description="GXSXG" evidence="2">
    <location>
        <begin position="42"/>
        <end position="46"/>
    </location>
</feature>
<evidence type="ECO:0000259" key="3">
    <source>
        <dbReference type="PROSITE" id="PS51635"/>
    </source>
</evidence>
<dbReference type="EMBL" id="JPMD01000004">
    <property type="protein sequence ID" value="KEZ88158.1"/>
    <property type="molecule type" value="Genomic_DNA"/>
</dbReference>
<protein>
    <recommendedName>
        <fullName evidence="3">PNPLA domain-containing protein</fullName>
    </recommendedName>
</protein>
<name>A0A084JGS4_9CLOT</name>
<keyword evidence="1 2" id="KW-0443">Lipid metabolism</keyword>
<keyword evidence="5" id="KW-1185">Reference proteome</keyword>
<dbReference type="Pfam" id="PF01734">
    <property type="entry name" value="Patatin"/>
    <property type="match status" value="1"/>
</dbReference>
<dbReference type="SUPFAM" id="SSF52151">
    <property type="entry name" value="FabD/lysophospholipase-like"/>
    <property type="match status" value="1"/>
</dbReference>
<dbReference type="InterPro" id="IPR002641">
    <property type="entry name" value="PNPLA_dom"/>
</dbReference>
<feature type="active site" description="Nucleophile" evidence="2">
    <location>
        <position position="44"/>
    </location>
</feature>
<dbReference type="GO" id="GO:0016042">
    <property type="term" value="P:lipid catabolic process"/>
    <property type="evidence" value="ECO:0007669"/>
    <property type="project" value="UniProtKB-UniRule"/>
</dbReference>
<gene>
    <name evidence="4" type="ORF">IO99_03260</name>
</gene>
<dbReference type="GO" id="GO:0016787">
    <property type="term" value="F:hydrolase activity"/>
    <property type="evidence" value="ECO:0007669"/>
    <property type="project" value="UniProtKB-UniRule"/>
</dbReference>
<evidence type="ECO:0000313" key="4">
    <source>
        <dbReference type="EMBL" id="KEZ88158.1"/>
    </source>
</evidence>